<gene>
    <name evidence="2" type="ORF">H9Q79_10315</name>
</gene>
<protein>
    <recommendedName>
        <fullName evidence="4">Lipocalin-like domain-containing protein</fullName>
    </recommendedName>
</protein>
<dbReference type="PROSITE" id="PS51257">
    <property type="entry name" value="PROKAR_LIPOPROTEIN"/>
    <property type="match status" value="1"/>
</dbReference>
<feature type="chain" id="PRO_5028837391" description="Lipocalin-like domain-containing protein" evidence="1">
    <location>
        <begin position="24"/>
        <end position="134"/>
    </location>
</feature>
<dbReference type="KEGG" id="whj:H9Q79_10315"/>
<dbReference type="RefSeq" id="WP_118647845.1">
    <property type="nucleotide sequence ID" value="NZ_CP060635.1"/>
</dbReference>
<dbReference type="EMBL" id="CP060635">
    <property type="protein sequence ID" value="QNM07342.1"/>
    <property type="molecule type" value="Genomic_DNA"/>
</dbReference>
<evidence type="ECO:0000313" key="2">
    <source>
        <dbReference type="EMBL" id="QNM07342.1"/>
    </source>
</evidence>
<evidence type="ECO:0000256" key="1">
    <source>
        <dbReference type="SAM" id="SignalP"/>
    </source>
</evidence>
<dbReference type="Proteomes" id="UP000515860">
    <property type="component" value="Chromosome"/>
</dbReference>
<reference evidence="2 3" key="1">
    <citation type="submission" date="2020-08" db="EMBL/GenBank/DDBJ databases">
        <authorList>
            <person name="Liu C."/>
            <person name="Sun Q."/>
        </authorList>
    </citation>
    <scope>NUCLEOTIDE SEQUENCE [LARGE SCALE GENOMIC DNA]</scope>
    <source>
        <strain evidence="2 3">NSJ-29</strain>
    </source>
</reference>
<keyword evidence="3" id="KW-1185">Reference proteome</keyword>
<evidence type="ECO:0000313" key="3">
    <source>
        <dbReference type="Proteomes" id="UP000515860"/>
    </source>
</evidence>
<organism evidence="2 3">
    <name type="scientific">Wansuia hejianensis</name>
    <dbReference type="NCBI Taxonomy" id="2763667"/>
    <lineage>
        <taxon>Bacteria</taxon>
        <taxon>Bacillati</taxon>
        <taxon>Bacillota</taxon>
        <taxon>Clostridia</taxon>
        <taxon>Lachnospirales</taxon>
        <taxon>Lachnospiraceae</taxon>
        <taxon>Wansuia</taxon>
    </lineage>
</organism>
<name>A0A7G9G960_9FIRM</name>
<sequence>MKKNLCTKLAVLMLTLLCAFSLAACGGSKKSALAGTYKLKSVTTQGVTMDLDELADSLGESADALSSVTAELKDDGTFTLDTSALTGTSAIEGTWEEKDGALDLTAEGDTITATVSGSSFKLSSSGVDMTFEKQ</sequence>
<proteinExistence type="predicted"/>
<evidence type="ECO:0008006" key="4">
    <source>
        <dbReference type="Google" id="ProtNLM"/>
    </source>
</evidence>
<keyword evidence="1" id="KW-0732">Signal</keyword>
<feature type="signal peptide" evidence="1">
    <location>
        <begin position="1"/>
        <end position="23"/>
    </location>
</feature>
<dbReference type="AlphaFoldDB" id="A0A7G9G960"/>
<accession>A0A7G9G960</accession>